<dbReference type="InterPro" id="IPR036188">
    <property type="entry name" value="FAD/NAD-bd_sf"/>
</dbReference>
<dbReference type="Proteomes" id="UP000501690">
    <property type="component" value="Linkage Group LG5"/>
</dbReference>
<keyword evidence="2" id="KW-0274">FAD</keyword>
<dbReference type="GO" id="GO:0016491">
    <property type="term" value="F:oxidoreductase activity"/>
    <property type="evidence" value="ECO:0007669"/>
    <property type="project" value="UniProtKB-KW"/>
</dbReference>
<dbReference type="EMBL" id="CP039349">
    <property type="protein sequence ID" value="QCD93900.1"/>
    <property type="molecule type" value="Genomic_DNA"/>
</dbReference>
<protein>
    <submittedName>
        <fullName evidence="4">Uncharacterized protein</fullName>
    </submittedName>
</protein>
<dbReference type="AlphaFoldDB" id="A0A4D6LZ90"/>
<evidence type="ECO:0000256" key="3">
    <source>
        <dbReference type="ARBA" id="ARBA00023002"/>
    </source>
</evidence>
<accession>A0A4D6LZ90</accession>
<evidence type="ECO:0000256" key="1">
    <source>
        <dbReference type="ARBA" id="ARBA00022630"/>
    </source>
</evidence>
<dbReference type="PANTHER" id="PTHR23023">
    <property type="entry name" value="DIMETHYLANILINE MONOOXYGENASE"/>
    <property type="match status" value="1"/>
</dbReference>
<evidence type="ECO:0000313" key="5">
    <source>
        <dbReference type="Proteomes" id="UP000501690"/>
    </source>
</evidence>
<keyword evidence="1" id="KW-0285">Flavoprotein</keyword>
<evidence type="ECO:0000256" key="2">
    <source>
        <dbReference type="ARBA" id="ARBA00022827"/>
    </source>
</evidence>
<dbReference type="InterPro" id="IPR050346">
    <property type="entry name" value="FMO-like"/>
</dbReference>
<keyword evidence="3" id="KW-0560">Oxidoreductase</keyword>
<dbReference type="SUPFAM" id="SSF51905">
    <property type="entry name" value="FAD/NAD(P)-binding domain"/>
    <property type="match status" value="1"/>
</dbReference>
<dbReference type="Gene3D" id="3.50.50.60">
    <property type="entry name" value="FAD/NAD(P)-binding domain"/>
    <property type="match status" value="1"/>
</dbReference>
<evidence type="ECO:0000313" key="4">
    <source>
        <dbReference type="EMBL" id="QCD93900.1"/>
    </source>
</evidence>
<organism evidence="4 5">
    <name type="scientific">Vigna unguiculata</name>
    <name type="common">Cowpea</name>
    <dbReference type="NCBI Taxonomy" id="3917"/>
    <lineage>
        <taxon>Eukaryota</taxon>
        <taxon>Viridiplantae</taxon>
        <taxon>Streptophyta</taxon>
        <taxon>Embryophyta</taxon>
        <taxon>Tracheophyta</taxon>
        <taxon>Spermatophyta</taxon>
        <taxon>Magnoliopsida</taxon>
        <taxon>eudicotyledons</taxon>
        <taxon>Gunneridae</taxon>
        <taxon>Pentapetalae</taxon>
        <taxon>rosids</taxon>
        <taxon>fabids</taxon>
        <taxon>Fabales</taxon>
        <taxon>Fabaceae</taxon>
        <taxon>Papilionoideae</taxon>
        <taxon>50 kb inversion clade</taxon>
        <taxon>NPAAA clade</taxon>
        <taxon>indigoferoid/millettioid clade</taxon>
        <taxon>Phaseoleae</taxon>
        <taxon>Vigna</taxon>
    </lineage>
</organism>
<name>A0A4D6LZ90_VIGUN</name>
<proteinExistence type="predicted"/>
<reference evidence="4 5" key="1">
    <citation type="submission" date="2019-04" db="EMBL/GenBank/DDBJ databases">
        <title>An improved genome assembly and genetic linkage map for asparagus bean, Vigna unguiculata ssp. sesquipedialis.</title>
        <authorList>
            <person name="Xia Q."/>
            <person name="Zhang R."/>
            <person name="Dong Y."/>
        </authorList>
    </citation>
    <scope>NUCLEOTIDE SEQUENCE [LARGE SCALE GENOMIC DNA]</scope>
    <source>
        <tissue evidence="4">Leaf</tissue>
    </source>
</reference>
<gene>
    <name evidence="4" type="ORF">DEO72_LG5g1976</name>
</gene>
<sequence>MHSHIYRTPEPFNNEIVVVVGNSLNGQGISIELVEVAKKVNMSFRSHYKAYQ</sequence>
<keyword evidence="5" id="KW-1185">Reference proteome</keyword>